<dbReference type="Pfam" id="PF00561">
    <property type="entry name" value="Abhydrolase_1"/>
    <property type="match status" value="1"/>
</dbReference>
<evidence type="ECO:0000313" key="13">
    <source>
        <dbReference type="EMBL" id="KFG89896.1"/>
    </source>
</evidence>
<comment type="function">
    <text evidence="9">Acts as an acyl-protein thioesterase that hydrolyzes fatty acids from acylated residues in proteins. Regulates the mitochondrial S-depalmitoylation of the nucleophilic active site residue of peroxiredoxin-5/PRDX5, a key antioxidant protein, therefore modulating mitochondrial antioxidant ability. Also catalyzes the deglucuronidation of mycophenolic acid acyl-glucuronide, an active metabolite of the immunosuppressant drug mycophenolate.</text>
</comment>
<dbReference type="EMBL" id="JFZA02000020">
    <property type="protein sequence ID" value="KFG89896.1"/>
    <property type="molecule type" value="Genomic_DNA"/>
</dbReference>
<dbReference type="RefSeq" id="WP_037466154.1">
    <property type="nucleotide sequence ID" value="NZ_BCZD01000032.1"/>
</dbReference>
<evidence type="ECO:0000256" key="7">
    <source>
        <dbReference type="ARBA" id="ARBA00042645"/>
    </source>
</evidence>
<evidence type="ECO:0000256" key="1">
    <source>
        <dbReference type="ARBA" id="ARBA00012423"/>
    </source>
</evidence>
<sequence length="251" mass="26962">MDPCQAAPPAFFARPDGVRLAYRHRAGTGPTIVFLPGYMSDMEGGKAVALDAWAAKTGRAILRLDYAGNGASEGSFSDGTLASWRDDALLLIDSLTHGPLLLVGSSMGGWIALLIALVRPERVAGLVGIAAAPDFTEWGFSDADKALLSTEGQIIEPTPYGDEGLVTTLAFWQSGQALRLLGAEIAIDCPVRLLQGQEDRDVPWQTAVRLAQRLRSYDVQTLLIKDGDHRLSRDGDIALLIRTLSSLLDTF</sequence>
<dbReference type="Proteomes" id="UP000024284">
    <property type="component" value="Unassembled WGS sequence"/>
</dbReference>
<comment type="caution">
    <text evidence="13">The sequence shown here is derived from an EMBL/GenBank/DDBJ whole genome shotgun (WGS) entry which is preliminary data.</text>
</comment>
<accession>A0A086P928</accession>
<dbReference type="PANTHER" id="PTHR16138:SF7">
    <property type="entry name" value="PALMITOYL-PROTEIN THIOESTERASE ABHD10, MITOCHONDRIAL"/>
    <property type="match status" value="1"/>
</dbReference>
<keyword evidence="14" id="KW-1185">Reference proteome</keyword>
<dbReference type="EC" id="3.1.1.93" evidence="4"/>
<dbReference type="PANTHER" id="PTHR16138">
    <property type="entry name" value="MYCOPHENOLIC ACID ACYL-GLUCURONIDE ESTERASE, MITOCHONDRIAL"/>
    <property type="match status" value="1"/>
</dbReference>
<dbReference type="GO" id="GO:0008474">
    <property type="term" value="F:palmitoyl-(protein) hydrolase activity"/>
    <property type="evidence" value="ECO:0007669"/>
    <property type="project" value="UniProtKB-EC"/>
</dbReference>
<evidence type="ECO:0000313" key="14">
    <source>
        <dbReference type="Proteomes" id="UP000024284"/>
    </source>
</evidence>
<protein>
    <recommendedName>
        <fullName evidence="5">Palmitoyl-protein thioesterase ABHD10, mitochondrial</fullName>
        <ecNumber evidence="4">3.1.1.93</ecNumber>
        <ecNumber evidence="1">3.1.2.22</ecNumber>
    </recommendedName>
    <alternativeName>
        <fullName evidence="7">Acyl-protein thioesterase ABHD10</fullName>
    </alternativeName>
    <alternativeName>
        <fullName evidence="8">Alpha/beta hydrolase domain-containing protein 10</fullName>
    </alternativeName>
    <alternativeName>
        <fullName evidence="6">Mycophenolic acid acyl-glucuronide esterase, mitochondrial</fullName>
    </alternativeName>
</protein>
<dbReference type="PATRIC" id="fig|1219045.3.peg.2347"/>
<evidence type="ECO:0000256" key="11">
    <source>
        <dbReference type="ARBA" id="ARBA00047972"/>
    </source>
</evidence>
<dbReference type="InterPro" id="IPR000073">
    <property type="entry name" value="AB_hydrolase_1"/>
</dbReference>
<dbReference type="OrthoDB" id="9813296at2"/>
<dbReference type="STRING" id="76947.GCA_002080435_01648"/>
<evidence type="ECO:0000256" key="9">
    <source>
        <dbReference type="ARBA" id="ARBA00046047"/>
    </source>
</evidence>
<keyword evidence="2 13" id="KW-0378">Hydrolase</keyword>
<dbReference type="GO" id="GO:0102390">
    <property type="term" value="F:mycophenolic acid acyl-glucuronide esterase activity"/>
    <property type="evidence" value="ECO:0007669"/>
    <property type="project" value="UniProtKB-EC"/>
</dbReference>
<dbReference type="SUPFAM" id="SSF53474">
    <property type="entry name" value="alpha/beta-Hydrolases"/>
    <property type="match status" value="1"/>
</dbReference>
<evidence type="ECO:0000256" key="4">
    <source>
        <dbReference type="ARBA" id="ARBA00039132"/>
    </source>
</evidence>
<evidence type="ECO:0000256" key="2">
    <source>
        <dbReference type="ARBA" id="ARBA00022801"/>
    </source>
</evidence>
<organism evidence="13 14">
    <name type="scientific">Sphingobium herbicidovorans (strain ATCC 700291 / DSM 11019 / CCUG 56400 / KCTC 2939 / LMG 18315 / NBRC 16415 / MH)</name>
    <name type="common">Sphingomonas herbicidovorans</name>
    <dbReference type="NCBI Taxonomy" id="1219045"/>
    <lineage>
        <taxon>Bacteria</taxon>
        <taxon>Pseudomonadati</taxon>
        <taxon>Pseudomonadota</taxon>
        <taxon>Alphaproteobacteria</taxon>
        <taxon>Sphingomonadales</taxon>
        <taxon>Sphingomonadaceae</taxon>
        <taxon>Sphingobium</taxon>
    </lineage>
</organism>
<feature type="domain" description="AB hydrolase-1" evidence="12">
    <location>
        <begin position="30"/>
        <end position="138"/>
    </location>
</feature>
<dbReference type="eggNOG" id="COG1073">
    <property type="taxonomic scope" value="Bacteria"/>
</dbReference>
<dbReference type="PRINTS" id="PR00111">
    <property type="entry name" value="ABHYDROLASE"/>
</dbReference>
<evidence type="ECO:0000256" key="10">
    <source>
        <dbReference type="ARBA" id="ARBA00047409"/>
    </source>
</evidence>
<evidence type="ECO:0000256" key="6">
    <source>
        <dbReference type="ARBA" id="ARBA00041520"/>
    </source>
</evidence>
<dbReference type="Gene3D" id="3.40.50.1820">
    <property type="entry name" value="alpha/beta hydrolase"/>
    <property type="match status" value="1"/>
</dbReference>
<reference evidence="13" key="1">
    <citation type="submission" date="2014-08" db="EMBL/GenBank/DDBJ databases">
        <title>Draft genome sequences of Sphingobium herbicidovorans.</title>
        <authorList>
            <person name="Gan H.M."/>
            <person name="Gan H.Y."/>
            <person name="Savka M.A."/>
        </authorList>
    </citation>
    <scope>NUCLEOTIDE SEQUENCE [LARGE SCALE GENOMIC DNA]</scope>
    <source>
        <strain evidence="13">NBRC 16415</strain>
    </source>
</reference>
<dbReference type="InterPro" id="IPR052382">
    <property type="entry name" value="ABHD10_acyl-thioesterase"/>
</dbReference>
<proteinExistence type="predicted"/>
<name>A0A086P928_SPHHM</name>
<evidence type="ECO:0000256" key="5">
    <source>
        <dbReference type="ARBA" id="ARBA00039314"/>
    </source>
</evidence>
<dbReference type="EC" id="3.1.2.22" evidence="1"/>
<dbReference type="InterPro" id="IPR029058">
    <property type="entry name" value="AB_hydrolase_fold"/>
</dbReference>
<dbReference type="AlphaFoldDB" id="A0A086P928"/>
<comment type="catalytic activity">
    <reaction evidence="10">
        <text>S-hexadecanoyl-L-cysteinyl-[protein] + H2O = L-cysteinyl-[protein] + hexadecanoate + H(+)</text>
        <dbReference type="Rhea" id="RHEA:19233"/>
        <dbReference type="Rhea" id="RHEA-COMP:10131"/>
        <dbReference type="Rhea" id="RHEA-COMP:11032"/>
        <dbReference type="ChEBI" id="CHEBI:7896"/>
        <dbReference type="ChEBI" id="CHEBI:15377"/>
        <dbReference type="ChEBI" id="CHEBI:15378"/>
        <dbReference type="ChEBI" id="CHEBI:29950"/>
        <dbReference type="ChEBI" id="CHEBI:74151"/>
        <dbReference type="EC" id="3.1.2.22"/>
    </reaction>
    <physiologicalReaction direction="left-to-right" evidence="10">
        <dbReference type="Rhea" id="RHEA:19234"/>
    </physiologicalReaction>
</comment>
<evidence type="ECO:0000256" key="8">
    <source>
        <dbReference type="ARBA" id="ARBA00042704"/>
    </source>
</evidence>
<evidence type="ECO:0000259" key="12">
    <source>
        <dbReference type="Pfam" id="PF00561"/>
    </source>
</evidence>
<comment type="catalytic activity">
    <reaction evidence="11">
        <text>mycophenolic acid O-acyl-beta-D-glucuronide + H2O = mycophenolate + D-glucuronate + H(+)</text>
        <dbReference type="Rhea" id="RHEA:34179"/>
        <dbReference type="ChEBI" id="CHEBI:15377"/>
        <dbReference type="ChEBI" id="CHEBI:15378"/>
        <dbReference type="ChEBI" id="CHEBI:58720"/>
        <dbReference type="ChEBI" id="CHEBI:62932"/>
        <dbReference type="ChEBI" id="CHEBI:66982"/>
        <dbReference type="EC" id="3.1.1.93"/>
    </reaction>
    <physiologicalReaction direction="left-to-right" evidence="11">
        <dbReference type="Rhea" id="RHEA:34180"/>
    </physiologicalReaction>
</comment>
<keyword evidence="3" id="KW-0809">Transit peptide</keyword>
<evidence type="ECO:0000256" key="3">
    <source>
        <dbReference type="ARBA" id="ARBA00022946"/>
    </source>
</evidence>
<gene>
    <name evidence="13" type="ORF">BV98_002311</name>
</gene>